<proteinExistence type="inferred from homology"/>
<keyword evidence="3" id="KW-1185">Reference proteome</keyword>
<dbReference type="Proteomes" id="UP000276542">
    <property type="component" value="Unassembled WGS sequence"/>
</dbReference>
<dbReference type="EMBL" id="QYRP01000002">
    <property type="protein sequence ID" value="RJS45569.1"/>
    <property type="molecule type" value="Genomic_DNA"/>
</dbReference>
<protein>
    <recommendedName>
        <fullName evidence="1">ESAT-6-like protein</fullName>
    </recommendedName>
</protein>
<accession>A0A3A5H4B0</accession>
<comment type="similarity">
    <text evidence="1">Belongs to the WXG100 family.</text>
</comment>
<dbReference type="Gene3D" id="1.10.287.1060">
    <property type="entry name" value="ESAT-6-like"/>
    <property type="match status" value="1"/>
</dbReference>
<dbReference type="Pfam" id="PF06013">
    <property type="entry name" value="WXG100"/>
    <property type="match status" value="1"/>
</dbReference>
<dbReference type="AlphaFoldDB" id="A0A3A5H4B0"/>
<evidence type="ECO:0000313" key="3">
    <source>
        <dbReference type="Proteomes" id="UP000276542"/>
    </source>
</evidence>
<dbReference type="InterPro" id="IPR036689">
    <property type="entry name" value="ESAT-6-like_sf"/>
</dbReference>
<dbReference type="NCBIfam" id="TIGR03930">
    <property type="entry name" value="WXG100_ESAT6"/>
    <property type="match status" value="1"/>
</dbReference>
<gene>
    <name evidence="2" type="ORF">D4739_04610</name>
</gene>
<dbReference type="SUPFAM" id="SSF140453">
    <property type="entry name" value="EsxAB dimer-like"/>
    <property type="match status" value="1"/>
</dbReference>
<organism evidence="2 3">
    <name type="scientific">Nocardioides cavernaquae</name>
    <dbReference type="NCBI Taxonomy" id="2321396"/>
    <lineage>
        <taxon>Bacteria</taxon>
        <taxon>Bacillati</taxon>
        <taxon>Actinomycetota</taxon>
        <taxon>Actinomycetes</taxon>
        <taxon>Propionibacteriales</taxon>
        <taxon>Nocardioidaceae</taxon>
        <taxon>Nocardioides</taxon>
    </lineage>
</organism>
<comment type="caution">
    <text evidence="2">The sequence shown here is derived from an EMBL/GenBank/DDBJ whole genome shotgun (WGS) entry which is preliminary data.</text>
</comment>
<evidence type="ECO:0000256" key="1">
    <source>
        <dbReference type="RuleBase" id="RU362001"/>
    </source>
</evidence>
<dbReference type="OrthoDB" id="3253863at2"/>
<reference evidence="3" key="1">
    <citation type="submission" date="2018-09" db="EMBL/GenBank/DDBJ databases">
        <authorList>
            <person name="Zhu H."/>
        </authorList>
    </citation>
    <scope>NUCLEOTIDE SEQUENCE [LARGE SCALE GENOMIC DNA]</scope>
    <source>
        <strain evidence="3">K1W22B-1</strain>
    </source>
</reference>
<dbReference type="InterPro" id="IPR010310">
    <property type="entry name" value="T7SS_ESAT-6-like"/>
</dbReference>
<evidence type="ECO:0000313" key="2">
    <source>
        <dbReference type="EMBL" id="RJS45569.1"/>
    </source>
</evidence>
<name>A0A3A5H4B0_9ACTN</name>
<sequence>MTMSNMAGLSKTDDVLVAAAADVARTRADLTGDLSGLRTRLEQLSGQWEGQGERAFRGAIEAWQRSADQVIAALDGFESQLRATEGTYAETDGGVAAALNRYAGLLG</sequence>